<feature type="domain" description="Virulence factor" evidence="1">
    <location>
        <begin position="6"/>
        <end position="76"/>
    </location>
</feature>
<dbReference type="EMBL" id="UINC01001039">
    <property type="protein sequence ID" value="SUZ68588.1"/>
    <property type="molecule type" value="Genomic_DNA"/>
</dbReference>
<dbReference type="Pfam" id="PF13769">
    <property type="entry name" value="Virulence_fact"/>
    <property type="match status" value="1"/>
</dbReference>
<name>A0A381PQ51_9ZZZZ</name>
<gene>
    <name evidence="2" type="ORF">METZ01_LOCUS21442</name>
</gene>
<dbReference type="AlphaFoldDB" id="A0A381PQ51"/>
<evidence type="ECO:0000259" key="1">
    <source>
        <dbReference type="Pfam" id="PF13769"/>
    </source>
</evidence>
<proteinExistence type="predicted"/>
<feature type="non-terminal residue" evidence="2">
    <location>
        <position position="1"/>
    </location>
</feature>
<dbReference type="InterPro" id="IPR025989">
    <property type="entry name" value="Virulence_F_dom"/>
</dbReference>
<reference evidence="2" key="1">
    <citation type="submission" date="2018-05" db="EMBL/GenBank/DDBJ databases">
        <authorList>
            <person name="Lanie J.A."/>
            <person name="Ng W.-L."/>
            <person name="Kazmierczak K.M."/>
            <person name="Andrzejewski T.M."/>
            <person name="Davidsen T.M."/>
            <person name="Wayne K.J."/>
            <person name="Tettelin H."/>
            <person name="Glass J.I."/>
            <person name="Rusch D."/>
            <person name="Podicherti R."/>
            <person name="Tsui H.-C.T."/>
            <person name="Winkler M.E."/>
        </authorList>
    </citation>
    <scope>NUCLEOTIDE SEQUENCE</scope>
</reference>
<protein>
    <recommendedName>
        <fullName evidence="1">Virulence factor domain-containing protein</fullName>
    </recommendedName>
</protein>
<evidence type="ECO:0000313" key="2">
    <source>
        <dbReference type="EMBL" id="SUZ68588.1"/>
    </source>
</evidence>
<sequence>VVAVSNGEKRTAVLSDRFQTAIDRAAVNAGLTETTAYVGEWRRDSHPLSGDASESAQSLAAKLEAQHDTERLEVLVRNGGVDPIPGSQK</sequence>
<organism evidence="2">
    <name type="scientific">marine metagenome</name>
    <dbReference type="NCBI Taxonomy" id="408172"/>
    <lineage>
        <taxon>unclassified sequences</taxon>
        <taxon>metagenomes</taxon>
        <taxon>ecological metagenomes</taxon>
    </lineage>
</organism>
<accession>A0A381PQ51</accession>